<dbReference type="InterPro" id="IPR006076">
    <property type="entry name" value="FAD-dep_OxRdtase"/>
</dbReference>
<dbReference type="Gene3D" id="3.50.50.60">
    <property type="entry name" value="FAD/NAD(P)-binding domain"/>
    <property type="match status" value="1"/>
</dbReference>
<gene>
    <name evidence="3" type="ORF">GCM10022280_20950</name>
</gene>
<feature type="domain" description="FAD dependent oxidoreductase" evidence="2">
    <location>
        <begin position="5"/>
        <end position="332"/>
    </location>
</feature>
<protein>
    <submittedName>
        <fullName evidence="3">FAD-dependent oxidoreductase</fullName>
    </submittedName>
</protein>
<dbReference type="Gene3D" id="3.30.9.10">
    <property type="entry name" value="D-Amino Acid Oxidase, subunit A, domain 2"/>
    <property type="match status" value="1"/>
</dbReference>
<keyword evidence="4" id="KW-1185">Reference proteome</keyword>
<name>A0ABP7T349_9SPHN</name>
<evidence type="ECO:0000259" key="2">
    <source>
        <dbReference type="Pfam" id="PF01266"/>
    </source>
</evidence>
<sequence>MSRFDILIVGAGIAGASLAAALAGRRRLILIEAESQPGYHSTGRSAAFWHEGYGGPLVAPLTRASHPFLAQGGYLFPRGAIHIARIGETVELVEGVASEPLDRAALESQIPGLRPEWHHGALEHGLADIDVARLHGDYLGQVRRSGGEVRSDSRLVAATRTADGWKVRLENGEEVEADLLVDAAGAWADEVARACGVRPLGLAPKRRTMVQLRLDRGGLKPLPLVVGADGSFYFKGEGDRSIWLSPHDENDCDPCDAAPEELDVATAIHRFEAVVDWKIEAVERRWAGLRTFTPDRVPAIGYAADEPAFFWCAGQGGFGIQTAPAAAALGAALILGDGKVPAGVAPARYDPARFF</sequence>
<organism evidence="3 4">
    <name type="scientific">Sphingomonas swuensis</name>
    <dbReference type="NCBI Taxonomy" id="977800"/>
    <lineage>
        <taxon>Bacteria</taxon>
        <taxon>Pseudomonadati</taxon>
        <taxon>Pseudomonadota</taxon>
        <taxon>Alphaproteobacteria</taxon>
        <taxon>Sphingomonadales</taxon>
        <taxon>Sphingomonadaceae</taxon>
        <taxon>Sphingomonas</taxon>
    </lineage>
</organism>
<dbReference type="RefSeq" id="WP_344707362.1">
    <property type="nucleotide sequence ID" value="NZ_BAABBQ010000001.1"/>
</dbReference>
<dbReference type="PANTHER" id="PTHR13847">
    <property type="entry name" value="SARCOSINE DEHYDROGENASE-RELATED"/>
    <property type="match status" value="1"/>
</dbReference>
<dbReference type="Pfam" id="PF01266">
    <property type="entry name" value="DAO"/>
    <property type="match status" value="1"/>
</dbReference>
<reference evidence="4" key="1">
    <citation type="journal article" date="2019" name="Int. J. Syst. Evol. Microbiol.">
        <title>The Global Catalogue of Microorganisms (GCM) 10K type strain sequencing project: providing services to taxonomists for standard genome sequencing and annotation.</title>
        <authorList>
            <consortium name="The Broad Institute Genomics Platform"/>
            <consortium name="The Broad Institute Genome Sequencing Center for Infectious Disease"/>
            <person name="Wu L."/>
            <person name="Ma J."/>
        </authorList>
    </citation>
    <scope>NUCLEOTIDE SEQUENCE [LARGE SCALE GENOMIC DNA]</scope>
    <source>
        <strain evidence="4">JCM 17563</strain>
    </source>
</reference>
<dbReference type="EMBL" id="BAABBQ010000001">
    <property type="protein sequence ID" value="GAA4020396.1"/>
    <property type="molecule type" value="Genomic_DNA"/>
</dbReference>
<dbReference type="SUPFAM" id="SSF51905">
    <property type="entry name" value="FAD/NAD(P)-binding domain"/>
    <property type="match status" value="1"/>
</dbReference>
<dbReference type="Proteomes" id="UP001500235">
    <property type="component" value="Unassembled WGS sequence"/>
</dbReference>
<evidence type="ECO:0000313" key="3">
    <source>
        <dbReference type="EMBL" id="GAA4020396.1"/>
    </source>
</evidence>
<dbReference type="InterPro" id="IPR036188">
    <property type="entry name" value="FAD/NAD-bd_sf"/>
</dbReference>
<dbReference type="PANTHER" id="PTHR13847:SF287">
    <property type="entry name" value="FAD-DEPENDENT OXIDOREDUCTASE DOMAIN-CONTAINING PROTEIN 1"/>
    <property type="match status" value="1"/>
</dbReference>
<keyword evidence="1" id="KW-0560">Oxidoreductase</keyword>
<evidence type="ECO:0000256" key="1">
    <source>
        <dbReference type="ARBA" id="ARBA00023002"/>
    </source>
</evidence>
<evidence type="ECO:0000313" key="4">
    <source>
        <dbReference type="Proteomes" id="UP001500235"/>
    </source>
</evidence>
<comment type="caution">
    <text evidence="3">The sequence shown here is derived from an EMBL/GenBank/DDBJ whole genome shotgun (WGS) entry which is preliminary data.</text>
</comment>
<proteinExistence type="predicted"/>
<accession>A0ABP7T349</accession>